<evidence type="ECO:0000313" key="7">
    <source>
        <dbReference type="Proteomes" id="UP000352698"/>
    </source>
</evidence>
<protein>
    <submittedName>
        <fullName evidence="6">DEAD/DEAH box helicase</fullName>
        <ecNumber evidence="6">3.6.4.13</ecNumber>
    </submittedName>
</protein>
<evidence type="ECO:0000256" key="2">
    <source>
        <dbReference type="ARBA" id="ARBA00022801"/>
    </source>
</evidence>
<accession>A0A449E4V9</accession>
<keyword evidence="1" id="KW-0547">Nucleotide-binding</keyword>
<dbReference type="Gene3D" id="3.40.50.300">
    <property type="entry name" value="P-loop containing nucleotide triphosphate hydrolases"/>
    <property type="match status" value="2"/>
</dbReference>
<dbReference type="EC" id="3.6.4.13" evidence="6"/>
<dbReference type="Proteomes" id="UP000352698">
    <property type="component" value="Unassembled WGS sequence"/>
</dbReference>
<dbReference type="InterPro" id="IPR014001">
    <property type="entry name" value="Helicase_ATP-bd"/>
</dbReference>
<dbReference type="GO" id="GO:0033592">
    <property type="term" value="F:RNA strand annealing activity"/>
    <property type="evidence" value="ECO:0007669"/>
    <property type="project" value="TreeGrafter"/>
</dbReference>
<dbReference type="SMART" id="SM00490">
    <property type="entry name" value="HELICc"/>
    <property type="match status" value="1"/>
</dbReference>
<dbReference type="SMART" id="SM00487">
    <property type="entry name" value="DEXDc"/>
    <property type="match status" value="1"/>
</dbReference>
<keyword evidence="2 6" id="KW-0378">Hydrolase</keyword>
<feature type="compositionally biased region" description="Basic residues" evidence="5">
    <location>
        <begin position="409"/>
        <end position="429"/>
    </location>
</feature>
<dbReference type="CDD" id="cd00268">
    <property type="entry name" value="DEADc"/>
    <property type="match status" value="1"/>
</dbReference>
<evidence type="ECO:0000256" key="3">
    <source>
        <dbReference type="ARBA" id="ARBA00022806"/>
    </source>
</evidence>
<proteinExistence type="predicted"/>
<evidence type="ECO:0000256" key="1">
    <source>
        <dbReference type="ARBA" id="ARBA00022741"/>
    </source>
</evidence>
<dbReference type="GO" id="GO:0005524">
    <property type="term" value="F:ATP binding"/>
    <property type="evidence" value="ECO:0007669"/>
    <property type="project" value="UniProtKB-KW"/>
</dbReference>
<dbReference type="InterPro" id="IPR011545">
    <property type="entry name" value="DEAD/DEAH_box_helicase_dom"/>
</dbReference>
<dbReference type="GO" id="GO:0005840">
    <property type="term" value="C:ribosome"/>
    <property type="evidence" value="ECO:0007669"/>
    <property type="project" value="TreeGrafter"/>
</dbReference>
<dbReference type="Pfam" id="PF00270">
    <property type="entry name" value="DEAD"/>
    <property type="match status" value="1"/>
</dbReference>
<dbReference type="PANTHER" id="PTHR47963">
    <property type="entry name" value="DEAD-BOX ATP-DEPENDENT RNA HELICASE 47, MITOCHONDRIAL"/>
    <property type="match status" value="1"/>
</dbReference>
<dbReference type="GO" id="GO:0016787">
    <property type="term" value="F:hydrolase activity"/>
    <property type="evidence" value="ECO:0007669"/>
    <property type="project" value="UniProtKB-KW"/>
</dbReference>
<dbReference type="Pfam" id="PF00271">
    <property type="entry name" value="Helicase_C"/>
    <property type="match status" value="1"/>
</dbReference>
<evidence type="ECO:0000256" key="4">
    <source>
        <dbReference type="ARBA" id="ARBA00022840"/>
    </source>
</evidence>
<dbReference type="PROSITE" id="PS51194">
    <property type="entry name" value="HELICASE_CTER"/>
    <property type="match status" value="1"/>
</dbReference>
<dbReference type="GO" id="GO:0009409">
    <property type="term" value="P:response to cold"/>
    <property type="evidence" value="ECO:0007669"/>
    <property type="project" value="TreeGrafter"/>
</dbReference>
<dbReference type="PANTHER" id="PTHR47963:SF7">
    <property type="entry name" value="ATP-DEPENDENT RNA HELICASE YFML-RELATED"/>
    <property type="match status" value="1"/>
</dbReference>
<organism evidence="6 7">
    <name type="scientific">Enterococcus hirae</name>
    <dbReference type="NCBI Taxonomy" id="1354"/>
    <lineage>
        <taxon>Bacteria</taxon>
        <taxon>Bacillati</taxon>
        <taxon>Bacillota</taxon>
        <taxon>Bacilli</taxon>
        <taxon>Lactobacillales</taxon>
        <taxon>Enterococcaceae</taxon>
        <taxon>Enterococcus</taxon>
    </lineage>
</organism>
<dbReference type="SUPFAM" id="SSF52540">
    <property type="entry name" value="P-loop containing nucleoside triphosphate hydrolases"/>
    <property type="match status" value="1"/>
</dbReference>
<gene>
    <name evidence="6" type="primary">deaD</name>
    <name evidence="6" type="ORF">NCTC12204_00861</name>
</gene>
<dbReference type="EMBL" id="CABEEP010000001">
    <property type="protein sequence ID" value="VTQ61716.1"/>
    <property type="molecule type" value="Genomic_DNA"/>
</dbReference>
<dbReference type="InterPro" id="IPR044742">
    <property type="entry name" value="DEAD/DEAH_RhlB"/>
</dbReference>
<sequence>MNEFVKNFPQAWQEKWQEKGFQTPSLIQQAVFQPLKEKESIIGISPTGSGKTLAYLLPLLLNVPKEGGSTLLILVSSQELAIQVAEVAREWSKGLALKVQSLVGGANVKRQIEGLKKRPEVLVGTPGRVLELMKTKKLKAHQLQTIVFDEADQLFDEGNRSLVEQILRQAPVDYQLVFFSATADRSISKIEEITNASIPVVDVTKDDDSRKGQQHYYLRIPPRKKEEYLRRLAYVTDFHGLVFFNQLNELGTMEEKLQFRGVSVGSLASDQNKLLRKAALDQFKDKKITMLFTTDVAARGLDIEQLPYVVNAEIPLTEEAYLHRSGRTGRMGKDGTVITFVQDHTVKELKKLTRHMAIDMEEIFLHGGQLVKELPQKELSQKEEANDKNTKKTAPFGPSKKEQVEKNSTPKKKLKNKQKKQKNKGARRK</sequence>
<keyword evidence="4" id="KW-0067">ATP-binding</keyword>
<dbReference type="GO" id="GO:0003724">
    <property type="term" value="F:RNA helicase activity"/>
    <property type="evidence" value="ECO:0007669"/>
    <property type="project" value="UniProtKB-EC"/>
</dbReference>
<dbReference type="RefSeq" id="WP_010738191.1">
    <property type="nucleotide sequence ID" value="NZ_AP027299.1"/>
</dbReference>
<dbReference type="CDD" id="cd18787">
    <property type="entry name" value="SF2_C_DEAD"/>
    <property type="match status" value="1"/>
</dbReference>
<comment type="caution">
    <text evidence="6">The sequence shown here is derived from an EMBL/GenBank/DDBJ whole genome shotgun (WGS) entry which is preliminary data.</text>
</comment>
<evidence type="ECO:0000313" key="6">
    <source>
        <dbReference type="EMBL" id="VTQ61716.1"/>
    </source>
</evidence>
<dbReference type="AlphaFoldDB" id="A0A449E4V9"/>
<dbReference type="InterPro" id="IPR027417">
    <property type="entry name" value="P-loop_NTPase"/>
</dbReference>
<feature type="region of interest" description="Disordered" evidence="5">
    <location>
        <begin position="376"/>
        <end position="429"/>
    </location>
</feature>
<dbReference type="GO" id="GO:0005829">
    <property type="term" value="C:cytosol"/>
    <property type="evidence" value="ECO:0007669"/>
    <property type="project" value="TreeGrafter"/>
</dbReference>
<name>A0A449E4V9_ENTHR</name>
<dbReference type="InterPro" id="IPR050547">
    <property type="entry name" value="DEAD_box_RNA_helicases"/>
</dbReference>
<dbReference type="PROSITE" id="PS51192">
    <property type="entry name" value="HELICASE_ATP_BIND_1"/>
    <property type="match status" value="1"/>
</dbReference>
<dbReference type="InterPro" id="IPR001650">
    <property type="entry name" value="Helicase_C-like"/>
</dbReference>
<feature type="compositionally biased region" description="Basic and acidic residues" evidence="5">
    <location>
        <begin position="376"/>
        <end position="390"/>
    </location>
</feature>
<keyword evidence="3 6" id="KW-0347">Helicase</keyword>
<evidence type="ECO:0000256" key="5">
    <source>
        <dbReference type="SAM" id="MobiDB-lite"/>
    </source>
</evidence>
<reference evidence="6 7" key="1">
    <citation type="submission" date="2019-05" db="EMBL/GenBank/DDBJ databases">
        <authorList>
            <consortium name="Pathogen Informatics"/>
        </authorList>
    </citation>
    <scope>NUCLEOTIDE SEQUENCE [LARGE SCALE GENOMIC DNA]</scope>
    <source>
        <strain evidence="6 7">NCTC12204</strain>
    </source>
</reference>